<dbReference type="EMBL" id="JAVHJS010000011">
    <property type="protein sequence ID" value="KAK2842990.1"/>
    <property type="molecule type" value="Genomic_DNA"/>
</dbReference>
<proteinExistence type="predicted"/>
<feature type="region of interest" description="Disordered" evidence="1">
    <location>
        <begin position="1"/>
        <end position="44"/>
    </location>
</feature>
<reference evidence="2" key="1">
    <citation type="submission" date="2023-08" db="EMBL/GenBank/DDBJ databases">
        <title>Pelteobagrus vachellii genome.</title>
        <authorList>
            <person name="Liu H."/>
        </authorList>
    </citation>
    <scope>NUCLEOTIDE SEQUENCE</scope>
    <source>
        <strain evidence="2">PRFRI_2022a</strain>
        <tissue evidence="2">Muscle</tissue>
    </source>
</reference>
<organism evidence="2 3">
    <name type="scientific">Tachysurus vachellii</name>
    <name type="common">Darkbarbel catfish</name>
    <name type="synonym">Pelteobagrus vachellii</name>
    <dbReference type="NCBI Taxonomy" id="175792"/>
    <lineage>
        <taxon>Eukaryota</taxon>
        <taxon>Metazoa</taxon>
        <taxon>Chordata</taxon>
        <taxon>Craniata</taxon>
        <taxon>Vertebrata</taxon>
        <taxon>Euteleostomi</taxon>
        <taxon>Actinopterygii</taxon>
        <taxon>Neopterygii</taxon>
        <taxon>Teleostei</taxon>
        <taxon>Ostariophysi</taxon>
        <taxon>Siluriformes</taxon>
        <taxon>Bagridae</taxon>
        <taxon>Tachysurus</taxon>
    </lineage>
</organism>
<evidence type="ECO:0000313" key="3">
    <source>
        <dbReference type="Proteomes" id="UP001187315"/>
    </source>
</evidence>
<sequence length="182" mass="20301">MASERISGEIGQADCAGEAEGRSDQRISRPPEHEKKDPQEPNQEPSLVHCVEKTQLFPQDALITEHCVRIDKSQDKQIGSGRVDVFVLRKAAPLICDERDDEEEQRYYSTNLPSQGCSTPPSSPLLLPIPLHLSAVTFNFLAVQLSSHLPLKLDELPTLTHSNANLHHAPHFIFRSRGSDFC</sequence>
<evidence type="ECO:0000256" key="1">
    <source>
        <dbReference type="SAM" id="MobiDB-lite"/>
    </source>
</evidence>
<accession>A0AA88MQC5</accession>
<dbReference type="AlphaFoldDB" id="A0AA88MQC5"/>
<comment type="caution">
    <text evidence="2">The sequence shown here is derived from an EMBL/GenBank/DDBJ whole genome shotgun (WGS) entry which is preliminary data.</text>
</comment>
<gene>
    <name evidence="2" type="ORF">Q7C36_011205</name>
</gene>
<dbReference type="Proteomes" id="UP001187315">
    <property type="component" value="Unassembled WGS sequence"/>
</dbReference>
<evidence type="ECO:0000313" key="2">
    <source>
        <dbReference type="EMBL" id="KAK2842990.1"/>
    </source>
</evidence>
<keyword evidence="3" id="KW-1185">Reference proteome</keyword>
<protein>
    <submittedName>
        <fullName evidence="2">Uncharacterized protein</fullName>
    </submittedName>
</protein>
<name>A0AA88MQC5_TACVA</name>
<feature type="compositionally biased region" description="Basic and acidic residues" evidence="1">
    <location>
        <begin position="19"/>
        <end position="39"/>
    </location>
</feature>